<sequence>MFQYQQVDSISIVKPVKIRVNETKDVKRRATRIPVSTGAMVKTTPISLSLSLPHPPLPKEITPSLNDRAIDYFLSTHAIRDTGEIRGCYEYLFTLPITTWPETSNCLTAAALAAYGNARHSAEILKEARGYYGRSLRMVNAALADRAKASETSTMISVLLLNSFEALMSEGLESMSYSDGHMRGVMMIMVLRGPGLMESREGVQVFLHMCRCLITYCIMRPVEVPVEVVALREVAARFLDTGKTAWVLEEVMIKLAKFRAEVVAGGIVESKNIIDIALRLDDELSQLTSNLHGHGKFDTIRTLDADTSLPGYHHAYPDMWYAYIGNYTSTCRLILHRIIQEELERGDGSGSLRESHDLHSQSRLQSQKLIQDICASIPQYRDNMRRCPSASAIEGAVPGIAGAYFLLWPVMTAGHLTESAELRDWIIDQCRCIGRMSGIRRANAIAGVLKRGENIFHARQQIMNTSQSEDGAGLPNRRWLEDSEQSWCTQ</sequence>
<reference evidence="1 2" key="1">
    <citation type="submission" date="2024-07" db="EMBL/GenBank/DDBJ databases">
        <title>Section-level genome sequencing and comparative genomics of Aspergillus sections Usti and Cavernicolus.</title>
        <authorList>
            <consortium name="Lawrence Berkeley National Laboratory"/>
            <person name="Nybo J.L."/>
            <person name="Vesth T.C."/>
            <person name="Theobald S."/>
            <person name="Frisvad J.C."/>
            <person name="Larsen T.O."/>
            <person name="Kjaerboelling I."/>
            <person name="Rothschild-Mancinelli K."/>
            <person name="Lyhne E.K."/>
            <person name="Kogle M.E."/>
            <person name="Barry K."/>
            <person name="Clum A."/>
            <person name="Na H."/>
            <person name="Ledsgaard L."/>
            <person name="Lin J."/>
            <person name="Lipzen A."/>
            <person name="Kuo A."/>
            <person name="Riley R."/>
            <person name="Mondo S."/>
            <person name="LaButti K."/>
            <person name="Haridas S."/>
            <person name="Pangalinan J."/>
            <person name="Salamov A.A."/>
            <person name="Simmons B.A."/>
            <person name="Magnuson J.K."/>
            <person name="Chen J."/>
            <person name="Drula E."/>
            <person name="Henrissat B."/>
            <person name="Wiebenga A."/>
            <person name="Lubbers R.J."/>
            <person name="Gomes A.C."/>
            <person name="Macurrencykelacurrency M.R."/>
            <person name="Stajich J."/>
            <person name="Grigoriev I.V."/>
            <person name="Mortensen U.H."/>
            <person name="De vries R.P."/>
            <person name="Baker S.E."/>
            <person name="Andersen M.R."/>
        </authorList>
    </citation>
    <scope>NUCLEOTIDE SEQUENCE [LARGE SCALE GENOMIC DNA]</scope>
    <source>
        <strain evidence="1 2">CBS 756.74</strain>
    </source>
</reference>
<keyword evidence="2" id="KW-1185">Reference proteome</keyword>
<evidence type="ECO:0008006" key="3">
    <source>
        <dbReference type="Google" id="ProtNLM"/>
    </source>
</evidence>
<protein>
    <recommendedName>
        <fullName evidence="3">Zn(II)2Cys6 transcription factor</fullName>
    </recommendedName>
</protein>
<proteinExistence type="predicted"/>
<dbReference type="InterPro" id="IPR053175">
    <property type="entry name" value="DHMBA_Reg_Transcription_Factor"/>
</dbReference>
<dbReference type="PANTHER" id="PTHR38791:SF5">
    <property type="entry name" value="TRANSCRIPTION FACTOR DBAG-RELATED"/>
    <property type="match status" value="1"/>
</dbReference>
<comment type="caution">
    <text evidence="1">The sequence shown here is derived from an EMBL/GenBank/DDBJ whole genome shotgun (WGS) entry which is preliminary data.</text>
</comment>
<dbReference type="PANTHER" id="PTHR38791">
    <property type="entry name" value="ZN(II)2CYS6 TRANSCRIPTION FACTOR (EUROFUNG)-RELATED-RELATED"/>
    <property type="match status" value="1"/>
</dbReference>
<dbReference type="EMBL" id="JBFXLR010000011">
    <property type="protein sequence ID" value="KAL2854795.1"/>
    <property type="molecule type" value="Genomic_DNA"/>
</dbReference>
<accession>A0ABR4KR87</accession>
<dbReference type="GeneID" id="98160178"/>
<name>A0ABR4KR87_9EURO</name>
<organism evidence="1 2">
    <name type="scientific">Aspergillus pseudodeflectus</name>
    <dbReference type="NCBI Taxonomy" id="176178"/>
    <lineage>
        <taxon>Eukaryota</taxon>
        <taxon>Fungi</taxon>
        <taxon>Dikarya</taxon>
        <taxon>Ascomycota</taxon>
        <taxon>Pezizomycotina</taxon>
        <taxon>Eurotiomycetes</taxon>
        <taxon>Eurotiomycetidae</taxon>
        <taxon>Eurotiales</taxon>
        <taxon>Aspergillaceae</taxon>
        <taxon>Aspergillus</taxon>
        <taxon>Aspergillus subgen. Nidulantes</taxon>
    </lineage>
</organism>
<dbReference type="Proteomes" id="UP001610444">
    <property type="component" value="Unassembled WGS sequence"/>
</dbReference>
<evidence type="ECO:0000313" key="1">
    <source>
        <dbReference type="EMBL" id="KAL2854795.1"/>
    </source>
</evidence>
<dbReference type="RefSeq" id="XP_070901659.1">
    <property type="nucleotide sequence ID" value="XM_071045014.1"/>
</dbReference>
<gene>
    <name evidence="1" type="ORF">BJX68DRAFT_264688</name>
</gene>
<evidence type="ECO:0000313" key="2">
    <source>
        <dbReference type="Proteomes" id="UP001610444"/>
    </source>
</evidence>